<evidence type="ECO:0000313" key="2">
    <source>
        <dbReference type="EMBL" id="AEV27996.1"/>
    </source>
</evidence>
<gene>
    <name evidence="2" type="ordered locus">SpiGrapes_0132</name>
</gene>
<keyword evidence="1" id="KW-0812">Transmembrane</keyword>
<evidence type="ECO:0000256" key="1">
    <source>
        <dbReference type="SAM" id="Phobius"/>
    </source>
</evidence>
<dbReference type="HOGENOM" id="CLU_1165229_0_0_12"/>
<accession>G8QTN1</accession>
<organism evidence="2 3">
    <name type="scientific">Sphaerochaeta pleomorpha (strain ATCC BAA-1885 / DSM 22778 / Grapes)</name>
    <dbReference type="NCBI Taxonomy" id="158190"/>
    <lineage>
        <taxon>Bacteria</taxon>
        <taxon>Pseudomonadati</taxon>
        <taxon>Spirochaetota</taxon>
        <taxon>Spirochaetia</taxon>
        <taxon>Spirochaetales</taxon>
        <taxon>Sphaerochaetaceae</taxon>
        <taxon>Sphaerochaeta</taxon>
    </lineage>
</organism>
<dbReference type="EMBL" id="CP003155">
    <property type="protein sequence ID" value="AEV27996.1"/>
    <property type="molecule type" value="Genomic_DNA"/>
</dbReference>
<dbReference type="KEGG" id="sgp:SpiGrapes_0132"/>
<keyword evidence="3" id="KW-1185">Reference proteome</keyword>
<dbReference type="Proteomes" id="UP000005632">
    <property type="component" value="Chromosome"/>
</dbReference>
<name>G8QTN1_SPHPG</name>
<dbReference type="STRING" id="158190.SpiGrapes_0132"/>
<evidence type="ECO:0000313" key="3">
    <source>
        <dbReference type="Proteomes" id="UP000005632"/>
    </source>
</evidence>
<keyword evidence="1" id="KW-1133">Transmembrane helix</keyword>
<dbReference type="AlphaFoldDB" id="G8QTN1"/>
<keyword evidence="1" id="KW-0472">Membrane</keyword>
<reference evidence="2 3" key="1">
    <citation type="submission" date="2011-11" db="EMBL/GenBank/DDBJ databases">
        <title>Complete sequence of Spirochaeta sp. grapes.</title>
        <authorList>
            <consortium name="US DOE Joint Genome Institute"/>
            <person name="Lucas S."/>
            <person name="Han J."/>
            <person name="Lapidus A."/>
            <person name="Cheng J.-F."/>
            <person name="Goodwin L."/>
            <person name="Pitluck S."/>
            <person name="Peters L."/>
            <person name="Ovchinnikova G."/>
            <person name="Munk A.C."/>
            <person name="Detter J.C."/>
            <person name="Han C."/>
            <person name="Tapia R."/>
            <person name="Land M."/>
            <person name="Hauser L."/>
            <person name="Kyrpides N."/>
            <person name="Ivanova N."/>
            <person name="Pagani I."/>
            <person name="Ritalahtilisa K."/>
            <person name="Loeffler F."/>
            <person name="Woyke T."/>
        </authorList>
    </citation>
    <scope>NUCLEOTIDE SEQUENCE [LARGE SCALE GENOMIC DNA]</scope>
    <source>
        <strain evidence="3">ATCC BAA-1885 / DSM 22778 / Grapes</strain>
    </source>
</reference>
<sequence>MHMQIQYGLSLQPRSNRALRGLLLTTMAILAMVFLSCSRTPFSLVSETHMVSSVTRYGKGGEILETYENLSIYIETEEAGNLGMQMQVTSPSGLNIWNFPATLKEMDGKVLYGSSALALPEGKYLENGLWHILVMRKDGKSLEKDFLVQTRTEKTVSAPYQVSFNKQTGFLSLQKPDADQFCMISLLSKTNTVIYEGEMQGDSLDVKKLTERWTQIDSVMVGFYNSFENRSIIGWYTF</sequence>
<proteinExistence type="predicted"/>
<protein>
    <submittedName>
        <fullName evidence="2">Uncharacterized protein</fullName>
    </submittedName>
</protein>
<feature type="transmembrane region" description="Helical" evidence="1">
    <location>
        <begin position="21"/>
        <end position="42"/>
    </location>
</feature>